<gene>
    <name evidence="2" type="ORF">B0T24DRAFT_64158</name>
</gene>
<accession>A0AAE0TY80</accession>
<dbReference type="Proteomes" id="UP001287356">
    <property type="component" value="Unassembled WGS sequence"/>
</dbReference>
<proteinExistence type="predicted"/>
<feature type="compositionally biased region" description="Basic and acidic residues" evidence="1">
    <location>
        <begin position="63"/>
        <end position="74"/>
    </location>
</feature>
<reference evidence="2" key="2">
    <citation type="submission" date="2023-06" db="EMBL/GenBank/DDBJ databases">
        <authorList>
            <consortium name="Lawrence Berkeley National Laboratory"/>
            <person name="Haridas S."/>
            <person name="Hensen N."/>
            <person name="Bonometti L."/>
            <person name="Westerberg I."/>
            <person name="Brannstrom I.O."/>
            <person name="Guillou S."/>
            <person name="Cros-Aarteil S."/>
            <person name="Calhoun S."/>
            <person name="Kuo A."/>
            <person name="Mondo S."/>
            <person name="Pangilinan J."/>
            <person name="Riley R."/>
            <person name="Labutti K."/>
            <person name="Andreopoulos B."/>
            <person name="Lipzen A."/>
            <person name="Chen C."/>
            <person name="Yanf M."/>
            <person name="Daum C."/>
            <person name="Ng V."/>
            <person name="Clum A."/>
            <person name="Steindorff A."/>
            <person name="Ohm R."/>
            <person name="Martin F."/>
            <person name="Silar P."/>
            <person name="Natvig D."/>
            <person name="Lalanne C."/>
            <person name="Gautier V."/>
            <person name="Ament-Velasquez S.L."/>
            <person name="Kruys A."/>
            <person name="Hutchinson M.I."/>
            <person name="Powell A.J."/>
            <person name="Barry K."/>
            <person name="Miller A.N."/>
            <person name="Grigoriev I.V."/>
            <person name="Debuchy R."/>
            <person name="Gladieux P."/>
            <person name="Thoren M.H."/>
            <person name="Johannesson H."/>
        </authorList>
    </citation>
    <scope>NUCLEOTIDE SEQUENCE</scope>
    <source>
        <strain evidence="2">CBS 958.72</strain>
    </source>
</reference>
<evidence type="ECO:0000313" key="2">
    <source>
        <dbReference type="EMBL" id="KAK3383829.1"/>
    </source>
</evidence>
<evidence type="ECO:0000256" key="1">
    <source>
        <dbReference type="SAM" id="MobiDB-lite"/>
    </source>
</evidence>
<protein>
    <submittedName>
        <fullName evidence="2">Uncharacterized protein</fullName>
    </submittedName>
</protein>
<name>A0AAE0TY80_9PEZI</name>
<dbReference type="EMBL" id="JAULSN010000001">
    <property type="protein sequence ID" value="KAK3383829.1"/>
    <property type="molecule type" value="Genomic_DNA"/>
</dbReference>
<sequence length="233" mass="25702">MSSKLACVVSGCLQLQPREPATAAPVYLASVPPFDRFLWWDEAPNAGVGSGKGGVPCQSIPVGRREQSSRRDSLRAQRFTVTVHGPRVRCRHDATLSDIHSPRFLATRATTTTDSHVFPAFSARLIRKAATKTARESGRASRLASVRPADVTDPQANRRCTPRDVAFTFFLRKPWIFIRPKSSPQTTHHALTMPALHILQTQTQDNACLLSRSQSWASIHLPPSSSVWLLLAC</sequence>
<comment type="caution">
    <text evidence="2">The sequence shown here is derived from an EMBL/GenBank/DDBJ whole genome shotgun (WGS) entry which is preliminary data.</text>
</comment>
<evidence type="ECO:0000313" key="3">
    <source>
        <dbReference type="Proteomes" id="UP001287356"/>
    </source>
</evidence>
<keyword evidence="3" id="KW-1185">Reference proteome</keyword>
<reference evidence="2" key="1">
    <citation type="journal article" date="2023" name="Mol. Phylogenet. Evol.">
        <title>Genome-scale phylogeny and comparative genomics of the fungal order Sordariales.</title>
        <authorList>
            <person name="Hensen N."/>
            <person name="Bonometti L."/>
            <person name="Westerberg I."/>
            <person name="Brannstrom I.O."/>
            <person name="Guillou S."/>
            <person name="Cros-Aarteil S."/>
            <person name="Calhoun S."/>
            <person name="Haridas S."/>
            <person name="Kuo A."/>
            <person name="Mondo S."/>
            <person name="Pangilinan J."/>
            <person name="Riley R."/>
            <person name="LaButti K."/>
            <person name="Andreopoulos B."/>
            <person name="Lipzen A."/>
            <person name="Chen C."/>
            <person name="Yan M."/>
            <person name="Daum C."/>
            <person name="Ng V."/>
            <person name="Clum A."/>
            <person name="Steindorff A."/>
            <person name="Ohm R.A."/>
            <person name="Martin F."/>
            <person name="Silar P."/>
            <person name="Natvig D.O."/>
            <person name="Lalanne C."/>
            <person name="Gautier V."/>
            <person name="Ament-Velasquez S.L."/>
            <person name="Kruys A."/>
            <person name="Hutchinson M.I."/>
            <person name="Powell A.J."/>
            <person name="Barry K."/>
            <person name="Miller A.N."/>
            <person name="Grigoriev I.V."/>
            <person name="Debuchy R."/>
            <person name="Gladieux P."/>
            <person name="Hiltunen Thoren M."/>
            <person name="Johannesson H."/>
        </authorList>
    </citation>
    <scope>NUCLEOTIDE SEQUENCE</scope>
    <source>
        <strain evidence="2">CBS 958.72</strain>
    </source>
</reference>
<organism evidence="2 3">
    <name type="scientific">Lasiosphaeria ovina</name>
    <dbReference type="NCBI Taxonomy" id="92902"/>
    <lineage>
        <taxon>Eukaryota</taxon>
        <taxon>Fungi</taxon>
        <taxon>Dikarya</taxon>
        <taxon>Ascomycota</taxon>
        <taxon>Pezizomycotina</taxon>
        <taxon>Sordariomycetes</taxon>
        <taxon>Sordariomycetidae</taxon>
        <taxon>Sordariales</taxon>
        <taxon>Lasiosphaeriaceae</taxon>
        <taxon>Lasiosphaeria</taxon>
    </lineage>
</organism>
<feature type="region of interest" description="Disordered" evidence="1">
    <location>
        <begin position="50"/>
        <end position="74"/>
    </location>
</feature>
<dbReference type="AlphaFoldDB" id="A0AAE0TY80"/>
<feature type="region of interest" description="Disordered" evidence="1">
    <location>
        <begin position="134"/>
        <end position="157"/>
    </location>
</feature>